<dbReference type="GO" id="GO:0070008">
    <property type="term" value="F:serine-type exopeptidase activity"/>
    <property type="evidence" value="ECO:0007669"/>
    <property type="project" value="InterPro"/>
</dbReference>
<dbReference type="GO" id="GO:0008239">
    <property type="term" value="F:dipeptidyl-peptidase activity"/>
    <property type="evidence" value="ECO:0007669"/>
    <property type="project" value="TreeGrafter"/>
</dbReference>
<evidence type="ECO:0000256" key="5">
    <source>
        <dbReference type="ARBA" id="ARBA00023180"/>
    </source>
</evidence>
<comment type="caution">
    <text evidence="7">The sequence shown here is derived from an EMBL/GenBank/DDBJ whole genome shotgun (WGS) entry which is preliminary data.</text>
</comment>
<organism evidence="7 8">
    <name type="scientific">Blepharisma stoltei</name>
    <dbReference type="NCBI Taxonomy" id="1481888"/>
    <lineage>
        <taxon>Eukaryota</taxon>
        <taxon>Sar</taxon>
        <taxon>Alveolata</taxon>
        <taxon>Ciliophora</taxon>
        <taxon>Postciliodesmatophora</taxon>
        <taxon>Heterotrichea</taxon>
        <taxon>Heterotrichida</taxon>
        <taxon>Blepharismidae</taxon>
        <taxon>Blepharisma</taxon>
    </lineage>
</organism>
<evidence type="ECO:0000313" key="7">
    <source>
        <dbReference type="EMBL" id="CAG9313504.1"/>
    </source>
</evidence>
<dbReference type="InterPro" id="IPR029058">
    <property type="entry name" value="AB_hydrolase_fold"/>
</dbReference>
<feature type="signal peptide" evidence="6">
    <location>
        <begin position="1"/>
        <end position="15"/>
    </location>
</feature>
<dbReference type="InterPro" id="IPR008758">
    <property type="entry name" value="Peptidase_S28"/>
</dbReference>
<evidence type="ECO:0000256" key="4">
    <source>
        <dbReference type="ARBA" id="ARBA00022801"/>
    </source>
</evidence>
<dbReference type="GO" id="GO:0006508">
    <property type="term" value="P:proteolysis"/>
    <property type="evidence" value="ECO:0007669"/>
    <property type="project" value="UniProtKB-KW"/>
</dbReference>
<feature type="chain" id="PRO_5043953218" description="Lysosomal Pro-X carboxypeptidase" evidence="6">
    <location>
        <begin position="16"/>
        <end position="477"/>
    </location>
</feature>
<sequence>MWSFILNFLVASSLGLEVSPEEASAVGAVPPGYAQFTFAAYIDNWDYSYYQYPLRYYINTYYWNANQPGPIFFFCGGSAPIETFISTTGYIDYLAQQMQAIVVYAEHRYFGGSLPFGNKTYAPYNMKYLSPHQALADWAYLITNLKAIYQNVPVIAWGGGYGGMLSAWMRMTYSNLIDGAIASSAPVLYFNGTVDPNAFNAFVTSQYASVAPECPAYIASAFDYLESFYLNTTEYTRLQDTFETCNPVAEPEDVGLIVNWLQNSFTDMTLYNYPYPSNTIFPLPANPLTVACSYFNGVDITNVWEVLTAVRNAANVYYNYTGLNSCSNTYNPLSNGNFGNQQGWSYLLCSSLNFPFGSIKTTSMFGDEPFDQVAINNDCFTLWGRTPQINYASQWYGASNNPAQTWQYASNIVFSNGGLDPWQVGCITKSFGTSVVAFVAKGAAFMMDLRLPNAADPSDLAAARATEKTAIQYWLNG</sequence>
<keyword evidence="4" id="KW-0378">Hydrolase</keyword>
<evidence type="ECO:0000256" key="2">
    <source>
        <dbReference type="ARBA" id="ARBA00022670"/>
    </source>
</evidence>
<evidence type="ECO:0000256" key="3">
    <source>
        <dbReference type="ARBA" id="ARBA00022729"/>
    </source>
</evidence>
<evidence type="ECO:0000256" key="6">
    <source>
        <dbReference type="SAM" id="SignalP"/>
    </source>
</evidence>
<keyword evidence="2" id="KW-0645">Protease</keyword>
<proteinExistence type="inferred from homology"/>
<dbReference type="Gene3D" id="1.20.120.980">
    <property type="entry name" value="Serine carboxypeptidase S28, SKS domain"/>
    <property type="match status" value="1"/>
</dbReference>
<comment type="similarity">
    <text evidence="1">Belongs to the peptidase S28 family.</text>
</comment>
<keyword evidence="3 6" id="KW-0732">Signal</keyword>
<gene>
    <name evidence="7" type="ORF">BSTOLATCC_MIC9320</name>
</gene>
<dbReference type="AlphaFoldDB" id="A0AAU9IDM7"/>
<evidence type="ECO:0000256" key="1">
    <source>
        <dbReference type="ARBA" id="ARBA00011079"/>
    </source>
</evidence>
<dbReference type="Gene3D" id="3.40.50.1820">
    <property type="entry name" value="alpha/beta hydrolase"/>
    <property type="match status" value="1"/>
</dbReference>
<dbReference type="SUPFAM" id="SSF53474">
    <property type="entry name" value="alpha/beta-Hydrolases"/>
    <property type="match status" value="2"/>
</dbReference>
<reference evidence="7" key="1">
    <citation type="submission" date="2021-09" db="EMBL/GenBank/DDBJ databases">
        <authorList>
            <consortium name="AG Swart"/>
            <person name="Singh M."/>
            <person name="Singh A."/>
            <person name="Seah K."/>
            <person name="Emmerich C."/>
        </authorList>
    </citation>
    <scope>NUCLEOTIDE SEQUENCE</scope>
    <source>
        <strain evidence="7">ATCC30299</strain>
    </source>
</reference>
<dbReference type="InterPro" id="IPR042269">
    <property type="entry name" value="Ser_carbopepase_S28_SKS"/>
</dbReference>
<dbReference type="EMBL" id="CAJZBQ010000011">
    <property type="protein sequence ID" value="CAG9313504.1"/>
    <property type="molecule type" value="Genomic_DNA"/>
</dbReference>
<accession>A0AAU9IDM7</accession>
<keyword evidence="8" id="KW-1185">Reference proteome</keyword>
<dbReference type="Proteomes" id="UP001162131">
    <property type="component" value="Unassembled WGS sequence"/>
</dbReference>
<name>A0AAU9IDM7_9CILI</name>
<protein>
    <recommendedName>
        <fullName evidence="9">Lysosomal Pro-X carboxypeptidase</fullName>
    </recommendedName>
</protein>
<dbReference type="PANTHER" id="PTHR11010:SF38">
    <property type="entry name" value="LYSOSOMAL PRO-X CARBOXYPEPTIDASE"/>
    <property type="match status" value="1"/>
</dbReference>
<keyword evidence="5" id="KW-0325">Glycoprotein</keyword>
<dbReference type="PANTHER" id="PTHR11010">
    <property type="entry name" value="PROTEASE S28 PRO-X CARBOXYPEPTIDASE-RELATED"/>
    <property type="match status" value="1"/>
</dbReference>
<evidence type="ECO:0000313" key="8">
    <source>
        <dbReference type="Proteomes" id="UP001162131"/>
    </source>
</evidence>
<evidence type="ECO:0008006" key="9">
    <source>
        <dbReference type="Google" id="ProtNLM"/>
    </source>
</evidence>
<dbReference type="Pfam" id="PF05577">
    <property type="entry name" value="Peptidase_S28"/>
    <property type="match status" value="1"/>
</dbReference>